<evidence type="ECO:0000313" key="3">
    <source>
        <dbReference type="WBParaSite" id="MCU_001432-RA"/>
    </source>
</evidence>
<name>A0A5K3EL82_MESCO</name>
<feature type="compositionally biased region" description="Low complexity" evidence="1">
    <location>
        <begin position="351"/>
        <end position="360"/>
    </location>
</feature>
<dbReference type="WBParaSite" id="MCU_001432-RA">
    <property type="protein sequence ID" value="MCU_001432-RA"/>
    <property type="gene ID" value="MCU_001432"/>
</dbReference>
<dbReference type="Gene3D" id="2.60.40.4370">
    <property type="match status" value="1"/>
</dbReference>
<dbReference type="PANTHER" id="PTHR21860:SF2">
    <property type="entry name" value="GENERAL TRANSCRIPTION FACTOR 3C POLYPEPTIDE 6"/>
    <property type="match status" value="1"/>
</dbReference>
<feature type="domain" description="Transcription factor TFIIIC triple barrel" evidence="2">
    <location>
        <begin position="296"/>
        <end position="394"/>
    </location>
</feature>
<evidence type="ECO:0000259" key="2">
    <source>
        <dbReference type="Pfam" id="PF10419"/>
    </source>
</evidence>
<dbReference type="AlphaFoldDB" id="A0A5K3EL82"/>
<proteinExistence type="predicted"/>
<feature type="region of interest" description="Disordered" evidence="1">
    <location>
        <begin position="239"/>
        <end position="265"/>
    </location>
</feature>
<organism evidence="3">
    <name type="scientific">Mesocestoides corti</name>
    <name type="common">Flatworm</name>
    <dbReference type="NCBI Taxonomy" id="53468"/>
    <lineage>
        <taxon>Eukaryota</taxon>
        <taxon>Metazoa</taxon>
        <taxon>Spiralia</taxon>
        <taxon>Lophotrochozoa</taxon>
        <taxon>Platyhelminthes</taxon>
        <taxon>Cestoda</taxon>
        <taxon>Eucestoda</taxon>
        <taxon>Cyclophyllidea</taxon>
        <taxon>Mesocestoididae</taxon>
        <taxon>Mesocestoides</taxon>
    </lineage>
</organism>
<feature type="region of interest" description="Disordered" evidence="1">
    <location>
        <begin position="341"/>
        <end position="372"/>
    </location>
</feature>
<evidence type="ECO:0000256" key="1">
    <source>
        <dbReference type="SAM" id="MobiDB-lite"/>
    </source>
</evidence>
<dbReference type="InterPro" id="IPR042771">
    <property type="entry name" value="GTF3C6-like"/>
</dbReference>
<dbReference type="InterPro" id="IPR019481">
    <property type="entry name" value="TFIIIC_triple_barrel"/>
</dbReference>
<accession>A0A5K3EL82</accession>
<dbReference type="GO" id="GO:0000127">
    <property type="term" value="C:transcription factor TFIIIC complex"/>
    <property type="evidence" value="ECO:0007669"/>
    <property type="project" value="TreeGrafter"/>
</dbReference>
<reference evidence="3" key="1">
    <citation type="submission" date="2019-11" db="UniProtKB">
        <authorList>
            <consortium name="WormBaseParasite"/>
        </authorList>
    </citation>
    <scope>IDENTIFICATION</scope>
</reference>
<protein>
    <submittedName>
        <fullName evidence="3">TFIIIC_sub6 domain-containing protein</fullName>
    </submittedName>
</protein>
<dbReference type="PANTHER" id="PTHR21860">
    <property type="entry name" value="TRANSCRIPTION INITIATION FACTOR IIIC TFIIIC , POLYPEPTIDE 6-RELATED"/>
    <property type="match status" value="1"/>
</dbReference>
<dbReference type="GO" id="GO:0006383">
    <property type="term" value="P:transcription by RNA polymerase III"/>
    <property type="evidence" value="ECO:0007669"/>
    <property type="project" value="InterPro"/>
</dbReference>
<sequence>MGMALLNDLEETFGPTSIVLAPTISIHFGIPPVKFRKSQSKPPPSSLQWGLPPQCMLPAPTISIIKELSSPPLSISGKPLSVSKTVEASLTSRNEFVLSLMANCDTAIFWAWLTLFGVMTELKDAVYTLRSVRTTTLVQDRLMAVRTDRFAAFFDSFCMTPHQKKELTRWDFWKEQSTFSPRESLMLVLLDAFGHWIQPCLTTTLTRRNFPNVLVTAPSHHRFDDQELEGGNENVEKARVANSDDDDVATEPAVEGNGEENDESHTAIEATGGNEEDEWDLLQDTILYADCVGAVETELMEPGKSVLLLDLDTDSPLIQIGPAIFQGTYSECLGTNLIFEKNSSTTDNSRPSTSTAPTPSLDIFASRNKPTSRPHFTYFGKTTKNLNLQRVFLKPKE</sequence>
<feature type="compositionally biased region" description="Polar residues" evidence="1">
    <location>
        <begin position="341"/>
        <end position="350"/>
    </location>
</feature>
<dbReference type="Pfam" id="PF10419">
    <property type="entry name" value="TFIIIC_sub6"/>
    <property type="match status" value="1"/>
</dbReference>